<evidence type="ECO:0000259" key="15">
    <source>
        <dbReference type="PROSITE" id="PS50862"/>
    </source>
</evidence>
<feature type="coiled-coil region" evidence="14">
    <location>
        <begin position="1"/>
        <end position="32"/>
    </location>
</feature>
<evidence type="ECO:0000256" key="5">
    <source>
        <dbReference type="ARBA" id="ARBA00022598"/>
    </source>
</evidence>
<comment type="subcellular location">
    <subcellularLocation>
        <location evidence="1 13">Cytoplasm</location>
    </subcellularLocation>
</comment>
<feature type="domain" description="Aminoacyl-transfer RNA synthetases class-II family profile" evidence="15">
    <location>
        <begin position="121"/>
        <end position="321"/>
    </location>
</feature>
<protein>
    <recommendedName>
        <fullName evidence="13">Phenylalanine--tRNA ligase alpha subunit</fullName>
        <ecNumber evidence="13">6.1.1.20</ecNumber>
    </recommendedName>
    <alternativeName>
        <fullName evidence="13">Phenylalanyl-tRNA synthetase alpha subunit</fullName>
        <shortName evidence="13">PheRS</shortName>
    </alternativeName>
</protein>
<evidence type="ECO:0000256" key="7">
    <source>
        <dbReference type="ARBA" id="ARBA00022741"/>
    </source>
</evidence>
<organism evidence="16 17">
    <name type="scientific">Thermotomaculum hydrothermale</name>
    <dbReference type="NCBI Taxonomy" id="981385"/>
    <lineage>
        <taxon>Bacteria</taxon>
        <taxon>Pseudomonadati</taxon>
        <taxon>Acidobacteriota</taxon>
        <taxon>Holophagae</taxon>
        <taxon>Thermotomaculales</taxon>
        <taxon>Thermotomaculaceae</taxon>
        <taxon>Thermotomaculum</taxon>
    </lineage>
</organism>
<dbReference type="FunFam" id="3.30.930.10:FF:000003">
    <property type="entry name" value="Phenylalanine--tRNA ligase alpha subunit"/>
    <property type="match status" value="1"/>
</dbReference>
<feature type="binding site" evidence="13">
    <location>
        <position position="257"/>
    </location>
    <ligand>
        <name>Mg(2+)</name>
        <dbReference type="ChEBI" id="CHEBI:18420"/>
        <note>shared with beta subunit</note>
    </ligand>
</feature>
<dbReference type="InterPro" id="IPR022911">
    <property type="entry name" value="Phe_tRNA_ligase_alpha1_bac"/>
</dbReference>
<evidence type="ECO:0000256" key="9">
    <source>
        <dbReference type="ARBA" id="ARBA00022842"/>
    </source>
</evidence>
<evidence type="ECO:0000256" key="10">
    <source>
        <dbReference type="ARBA" id="ARBA00022917"/>
    </source>
</evidence>
<dbReference type="NCBIfam" id="TIGR00468">
    <property type="entry name" value="pheS"/>
    <property type="match status" value="1"/>
</dbReference>
<dbReference type="KEGG" id="thyd:TTHT_0119"/>
<keyword evidence="9 13" id="KW-0460">Magnesium</keyword>
<dbReference type="InterPro" id="IPR010978">
    <property type="entry name" value="tRNA-bd_arm"/>
</dbReference>
<dbReference type="InterPro" id="IPR006195">
    <property type="entry name" value="aa-tRNA-synth_II"/>
</dbReference>
<evidence type="ECO:0000256" key="12">
    <source>
        <dbReference type="ARBA" id="ARBA00049255"/>
    </source>
</evidence>
<evidence type="ECO:0000256" key="2">
    <source>
        <dbReference type="ARBA" id="ARBA00010207"/>
    </source>
</evidence>
<dbReference type="GO" id="GO:0000049">
    <property type="term" value="F:tRNA binding"/>
    <property type="evidence" value="ECO:0007669"/>
    <property type="project" value="InterPro"/>
</dbReference>
<dbReference type="PANTHER" id="PTHR11538:SF41">
    <property type="entry name" value="PHENYLALANINE--TRNA LIGASE, MITOCHONDRIAL"/>
    <property type="match status" value="1"/>
</dbReference>
<dbReference type="EMBL" id="AP017470">
    <property type="protein sequence ID" value="BBB31763.1"/>
    <property type="molecule type" value="Genomic_DNA"/>
</dbReference>
<keyword evidence="7 13" id="KW-0547">Nucleotide-binding</keyword>
<comment type="similarity">
    <text evidence="2 13">Belongs to the class-II aminoacyl-tRNA synthetase family. Phe-tRNA synthetase alpha subunit type 1 subfamily.</text>
</comment>
<comment type="catalytic activity">
    <reaction evidence="12 13">
        <text>tRNA(Phe) + L-phenylalanine + ATP = L-phenylalanyl-tRNA(Phe) + AMP + diphosphate + H(+)</text>
        <dbReference type="Rhea" id="RHEA:19413"/>
        <dbReference type="Rhea" id="RHEA-COMP:9668"/>
        <dbReference type="Rhea" id="RHEA-COMP:9699"/>
        <dbReference type="ChEBI" id="CHEBI:15378"/>
        <dbReference type="ChEBI" id="CHEBI:30616"/>
        <dbReference type="ChEBI" id="CHEBI:33019"/>
        <dbReference type="ChEBI" id="CHEBI:58095"/>
        <dbReference type="ChEBI" id="CHEBI:78442"/>
        <dbReference type="ChEBI" id="CHEBI:78531"/>
        <dbReference type="ChEBI" id="CHEBI:456215"/>
        <dbReference type="EC" id="6.1.1.20"/>
    </reaction>
</comment>
<dbReference type="EC" id="6.1.1.20" evidence="13"/>
<dbReference type="Pfam" id="PF01409">
    <property type="entry name" value="tRNA-synt_2d"/>
    <property type="match status" value="1"/>
</dbReference>
<evidence type="ECO:0000256" key="3">
    <source>
        <dbReference type="ARBA" id="ARBA00011209"/>
    </source>
</evidence>
<dbReference type="GO" id="GO:0005737">
    <property type="term" value="C:cytoplasm"/>
    <property type="evidence" value="ECO:0007669"/>
    <property type="project" value="UniProtKB-SubCell"/>
</dbReference>
<keyword evidence="17" id="KW-1185">Reference proteome</keyword>
<dbReference type="GO" id="GO:0005524">
    <property type="term" value="F:ATP binding"/>
    <property type="evidence" value="ECO:0007669"/>
    <property type="project" value="UniProtKB-UniRule"/>
</dbReference>
<keyword evidence="14" id="KW-0175">Coiled coil</keyword>
<dbReference type="SUPFAM" id="SSF46589">
    <property type="entry name" value="tRNA-binding arm"/>
    <property type="match status" value="1"/>
</dbReference>
<reference evidence="16 17" key="1">
    <citation type="journal article" date="2012" name="Extremophiles">
        <title>Thermotomaculum hydrothermale gen. nov., sp. nov., a novel heterotrophic thermophile within the phylum Acidobacteria from a deep-sea hydrothermal vent chimney in the Southern Okinawa Trough.</title>
        <authorList>
            <person name="Izumi H."/>
            <person name="Nunoura T."/>
            <person name="Miyazaki M."/>
            <person name="Mino S."/>
            <person name="Toki T."/>
            <person name="Takai K."/>
            <person name="Sako Y."/>
            <person name="Sawabe T."/>
            <person name="Nakagawa S."/>
        </authorList>
    </citation>
    <scope>NUCLEOTIDE SEQUENCE [LARGE SCALE GENOMIC DNA]</scope>
    <source>
        <strain evidence="16 17">AC55</strain>
    </source>
</reference>
<name>A0A7R6PLH0_9BACT</name>
<keyword evidence="4 13" id="KW-0963">Cytoplasm</keyword>
<dbReference type="Pfam" id="PF02912">
    <property type="entry name" value="Phe_tRNA-synt_N"/>
    <property type="match status" value="1"/>
</dbReference>
<evidence type="ECO:0000313" key="17">
    <source>
        <dbReference type="Proteomes" id="UP000595564"/>
    </source>
</evidence>
<dbReference type="InterPro" id="IPR002319">
    <property type="entry name" value="Phenylalanyl-tRNA_Synthase"/>
</dbReference>
<dbReference type="GO" id="GO:0004826">
    <property type="term" value="F:phenylalanine-tRNA ligase activity"/>
    <property type="evidence" value="ECO:0007669"/>
    <property type="project" value="UniProtKB-UniRule"/>
</dbReference>
<dbReference type="HAMAP" id="MF_00281">
    <property type="entry name" value="Phe_tRNA_synth_alpha1"/>
    <property type="match status" value="1"/>
</dbReference>
<keyword evidence="5 13" id="KW-0436">Ligase</keyword>
<dbReference type="PROSITE" id="PS50862">
    <property type="entry name" value="AA_TRNA_LIGASE_II"/>
    <property type="match status" value="1"/>
</dbReference>
<dbReference type="GO" id="GO:0000287">
    <property type="term" value="F:magnesium ion binding"/>
    <property type="evidence" value="ECO:0007669"/>
    <property type="project" value="UniProtKB-UniRule"/>
</dbReference>
<dbReference type="SUPFAM" id="SSF55681">
    <property type="entry name" value="Class II aaRS and biotin synthetases"/>
    <property type="match status" value="1"/>
</dbReference>
<dbReference type="AlphaFoldDB" id="A0A7R6PLH0"/>
<dbReference type="GO" id="GO:0006432">
    <property type="term" value="P:phenylalanyl-tRNA aminoacylation"/>
    <property type="evidence" value="ECO:0007669"/>
    <property type="project" value="UniProtKB-UniRule"/>
</dbReference>
<keyword evidence="10 13" id="KW-0648">Protein biosynthesis</keyword>
<evidence type="ECO:0000256" key="6">
    <source>
        <dbReference type="ARBA" id="ARBA00022723"/>
    </source>
</evidence>
<dbReference type="InterPro" id="IPR004188">
    <property type="entry name" value="Phe-tRNA_ligase_II_N"/>
</dbReference>
<keyword evidence="11 13" id="KW-0030">Aminoacyl-tRNA synthetase</keyword>
<comment type="subunit">
    <text evidence="3 13">Tetramer of two alpha and two beta subunits.</text>
</comment>
<evidence type="ECO:0000256" key="4">
    <source>
        <dbReference type="ARBA" id="ARBA00022490"/>
    </source>
</evidence>
<evidence type="ECO:0000256" key="1">
    <source>
        <dbReference type="ARBA" id="ARBA00004496"/>
    </source>
</evidence>
<gene>
    <name evidence="13 16" type="primary">pheS</name>
    <name evidence="16" type="ORF">TTHT_0119</name>
</gene>
<dbReference type="Gene3D" id="3.30.930.10">
    <property type="entry name" value="Bira Bifunctional Protein, Domain 2"/>
    <property type="match status" value="1"/>
</dbReference>
<keyword evidence="8 13" id="KW-0067">ATP-binding</keyword>
<evidence type="ECO:0000256" key="8">
    <source>
        <dbReference type="ARBA" id="ARBA00022840"/>
    </source>
</evidence>
<evidence type="ECO:0000313" key="16">
    <source>
        <dbReference type="EMBL" id="BBB31763.1"/>
    </source>
</evidence>
<dbReference type="Proteomes" id="UP000595564">
    <property type="component" value="Chromosome"/>
</dbReference>
<dbReference type="InterPro" id="IPR004529">
    <property type="entry name" value="Phe-tRNA-synth_IIc_asu"/>
</dbReference>
<evidence type="ECO:0000256" key="14">
    <source>
        <dbReference type="SAM" id="Coils"/>
    </source>
</evidence>
<comment type="cofactor">
    <cofactor evidence="13">
        <name>Mg(2+)</name>
        <dbReference type="ChEBI" id="CHEBI:18420"/>
    </cofactor>
    <text evidence="13">Binds 2 magnesium ions per tetramer.</text>
</comment>
<dbReference type="InterPro" id="IPR045864">
    <property type="entry name" value="aa-tRNA-synth_II/BPL/LPL"/>
</dbReference>
<sequence>MKQVLEKIEEYKKQFEEELNKIESLKAFEELRVKYLGRKAGIVKSLLDLLRTVDREFKPKLGQEINKFKVFVEQSLKEAGETIKKKQQELEEKKKFFDITLPGFKGLEGGKHPLTITRELIEEIFVSMGYDIASGPEVESDWYNFEALGIPKTHPARDTQDTFYISEDVVLRTHTSNVQIHVMKTRKPPFKVIMPGRVYRKDADITHSPMFHQIEGLVVGENITFQDLKGTLDTFLKKLFGEKARLRLRPSFFPFTEPSAEVDVSCIMCGGEGCRVCKGSGWLEILGAGMVDPVVFENVGYDPEKVTGFAFGLGVERIAMLKYGISDIRLFFDNDIRFLKQFR</sequence>
<proteinExistence type="inferred from homology"/>
<dbReference type="CDD" id="cd00496">
    <property type="entry name" value="PheRS_alpha_core"/>
    <property type="match status" value="1"/>
</dbReference>
<evidence type="ECO:0000256" key="11">
    <source>
        <dbReference type="ARBA" id="ARBA00023146"/>
    </source>
</evidence>
<keyword evidence="6 13" id="KW-0479">Metal-binding</keyword>
<accession>A0A7R6PLH0</accession>
<evidence type="ECO:0000256" key="13">
    <source>
        <dbReference type="HAMAP-Rule" id="MF_00281"/>
    </source>
</evidence>
<dbReference type="PANTHER" id="PTHR11538">
    <property type="entry name" value="PHENYLALANYL-TRNA SYNTHETASE"/>
    <property type="match status" value="1"/>
</dbReference>
<dbReference type="RefSeq" id="WP_201328093.1">
    <property type="nucleotide sequence ID" value="NZ_AP017470.1"/>
</dbReference>